<evidence type="ECO:0000256" key="2">
    <source>
        <dbReference type="SAM" id="SignalP"/>
    </source>
</evidence>
<feature type="signal peptide" evidence="2">
    <location>
        <begin position="1"/>
        <end position="24"/>
    </location>
</feature>
<keyword evidence="2" id="KW-0732">Signal</keyword>
<reference evidence="3 4" key="1">
    <citation type="submission" date="2024-10" db="EMBL/GenBank/DDBJ databases">
        <authorList>
            <person name="Kim D."/>
        </authorList>
    </citation>
    <scope>NUCLEOTIDE SEQUENCE [LARGE SCALE GENOMIC DNA]</scope>
    <source>
        <strain evidence="3">BH-2024</strain>
    </source>
</reference>
<dbReference type="Proteomes" id="UP001620626">
    <property type="component" value="Unassembled WGS sequence"/>
</dbReference>
<keyword evidence="1" id="KW-1133">Transmembrane helix</keyword>
<accession>A0ABD2K354</accession>
<name>A0ABD2K354_9BILA</name>
<keyword evidence="4" id="KW-1185">Reference proteome</keyword>
<evidence type="ECO:0000313" key="4">
    <source>
        <dbReference type="Proteomes" id="UP001620626"/>
    </source>
</evidence>
<dbReference type="EMBL" id="JBICBT010000842">
    <property type="protein sequence ID" value="KAL3097319.1"/>
    <property type="molecule type" value="Genomic_DNA"/>
</dbReference>
<organism evidence="3 4">
    <name type="scientific">Heterodera trifolii</name>
    <dbReference type="NCBI Taxonomy" id="157864"/>
    <lineage>
        <taxon>Eukaryota</taxon>
        <taxon>Metazoa</taxon>
        <taxon>Ecdysozoa</taxon>
        <taxon>Nematoda</taxon>
        <taxon>Chromadorea</taxon>
        <taxon>Rhabditida</taxon>
        <taxon>Tylenchina</taxon>
        <taxon>Tylenchomorpha</taxon>
        <taxon>Tylenchoidea</taxon>
        <taxon>Heteroderidae</taxon>
        <taxon>Heteroderinae</taxon>
        <taxon>Heterodera</taxon>
    </lineage>
</organism>
<comment type="caution">
    <text evidence="3">The sequence shown here is derived from an EMBL/GenBank/DDBJ whole genome shotgun (WGS) entry which is preliminary data.</text>
</comment>
<gene>
    <name evidence="3" type="ORF">niasHT_021423</name>
</gene>
<keyword evidence="1" id="KW-0812">Transmembrane</keyword>
<keyword evidence="1" id="KW-0472">Membrane</keyword>
<evidence type="ECO:0000256" key="1">
    <source>
        <dbReference type="SAM" id="Phobius"/>
    </source>
</evidence>
<sequence length="187" mass="19859">MATTVTSIGLQLLILGTVVQLSYELSCQHAFRAVGFTYGQPAPADFKQIFEAHFDGDITKKDKPRLCQDANGCATGICVGAGGDELFRINGCHHDKSTCLPGFEEICKGKKKGEWKCLPCKGDNCNKVAELAKATTTTTTPEPVTNATSSAITAMPTTHIGISAKLVVAAIVNTVLLMMVAHRAALF</sequence>
<evidence type="ECO:0000313" key="3">
    <source>
        <dbReference type="EMBL" id="KAL3097319.1"/>
    </source>
</evidence>
<feature type="transmembrane region" description="Helical" evidence="1">
    <location>
        <begin position="162"/>
        <end position="181"/>
    </location>
</feature>
<proteinExistence type="predicted"/>
<feature type="chain" id="PRO_5044797008" evidence="2">
    <location>
        <begin position="25"/>
        <end position="187"/>
    </location>
</feature>
<dbReference type="AlphaFoldDB" id="A0ABD2K354"/>
<protein>
    <submittedName>
        <fullName evidence="3">Uncharacterized protein</fullName>
    </submittedName>
</protein>